<feature type="region of interest" description="Disordered" evidence="2">
    <location>
        <begin position="1"/>
        <end position="37"/>
    </location>
</feature>
<evidence type="ECO:0000256" key="1">
    <source>
        <dbReference type="SAM" id="Coils"/>
    </source>
</evidence>
<dbReference type="AlphaFoldDB" id="A0A3P7FTB6"/>
<name>A0A3P7FTB6_WUCBA</name>
<gene>
    <name evidence="3" type="ORF">WBA_LOCUS7048</name>
</gene>
<dbReference type="EMBL" id="UYWW01004670">
    <property type="protein sequence ID" value="VDM13662.1"/>
    <property type="molecule type" value="Genomic_DNA"/>
</dbReference>
<feature type="compositionally biased region" description="Polar residues" evidence="2">
    <location>
        <begin position="19"/>
        <end position="31"/>
    </location>
</feature>
<keyword evidence="1" id="KW-0175">Coiled coil</keyword>
<feature type="compositionally biased region" description="Polar residues" evidence="2">
    <location>
        <begin position="1"/>
        <end position="10"/>
    </location>
</feature>
<organism evidence="3 4">
    <name type="scientific">Wuchereria bancrofti</name>
    <dbReference type="NCBI Taxonomy" id="6293"/>
    <lineage>
        <taxon>Eukaryota</taxon>
        <taxon>Metazoa</taxon>
        <taxon>Ecdysozoa</taxon>
        <taxon>Nematoda</taxon>
        <taxon>Chromadorea</taxon>
        <taxon>Rhabditida</taxon>
        <taxon>Spirurina</taxon>
        <taxon>Spiruromorpha</taxon>
        <taxon>Filarioidea</taxon>
        <taxon>Onchocercidae</taxon>
        <taxon>Wuchereria</taxon>
    </lineage>
</organism>
<proteinExistence type="predicted"/>
<accession>A0A3P7FTB6</accession>
<dbReference type="Proteomes" id="UP000270924">
    <property type="component" value="Unassembled WGS sequence"/>
</dbReference>
<protein>
    <submittedName>
        <fullName evidence="3">Uncharacterized protein</fullName>
    </submittedName>
</protein>
<keyword evidence="4" id="KW-1185">Reference proteome</keyword>
<evidence type="ECO:0000313" key="3">
    <source>
        <dbReference type="EMBL" id="VDM13662.1"/>
    </source>
</evidence>
<dbReference type="OrthoDB" id="5835862at2759"/>
<reference evidence="3 4" key="1">
    <citation type="submission" date="2018-11" db="EMBL/GenBank/DDBJ databases">
        <authorList>
            <consortium name="Pathogen Informatics"/>
        </authorList>
    </citation>
    <scope>NUCLEOTIDE SEQUENCE [LARGE SCALE GENOMIC DNA]</scope>
</reference>
<evidence type="ECO:0000313" key="4">
    <source>
        <dbReference type="Proteomes" id="UP000270924"/>
    </source>
</evidence>
<dbReference type="InParanoid" id="A0A3P7FTB6"/>
<feature type="coiled-coil region" evidence="1">
    <location>
        <begin position="178"/>
        <end position="282"/>
    </location>
</feature>
<evidence type="ECO:0000256" key="2">
    <source>
        <dbReference type="SAM" id="MobiDB-lite"/>
    </source>
</evidence>
<sequence length="284" mass="32512">MMVAPQPQNSYHRERSDSSYKSSLHTQQRRQNGGALIPAYHISSFADNWRSRDRDNSSVDDRRTKNNDMRVAVLEQRVRELEAAVIPGQAPSTSLSATSFIIPVVGSRNSSRILRSASGQFVVSAATTPVTQQLMAQEVVDKEIEVERLQSQLRKCYSRMELRQVQYDEEVNVFRRESEEAKLQLTKVKARLAELEKECVAYREKAMAIDANRNSAVASSLEKISAQEREIAMLRSDLERHMQLVKNLERIKKEYEFLELQNEALNAKLDSKEATIRDLEDSIH</sequence>